<name>A0A1L3MY28_9BACI</name>
<proteinExistence type="predicted"/>
<protein>
    <recommendedName>
        <fullName evidence="3">Replication protein</fullName>
    </recommendedName>
</protein>
<dbReference type="OrthoDB" id="1258529at2"/>
<evidence type="ECO:0000313" key="1">
    <source>
        <dbReference type="EMBL" id="APH07200.1"/>
    </source>
</evidence>
<dbReference type="EMBL" id="CP016021">
    <property type="protein sequence ID" value="APH07200.1"/>
    <property type="molecule type" value="Genomic_DNA"/>
</dbReference>
<keyword evidence="2" id="KW-1185">Reference proteome</keyword>
<sequence>MSKLLLDEQPLMVMPKLATKIGLNEAIVLQQIHYWNEINKKANNNFRDGYHWTFNSIEEGWQEQFPFWSSKTIQRTMNNLEKMKLVVTGNYNKLKIDRTKWYRIDYIVLKTLEESPFGQIDQKNMTDWLNHLDKLRLPLPENNTENSTKIKNKNRGQNSVADRIDFSAYVMILDDDDFTQLNRDQLEALADFVSLYEEYRGERHPKLTFEQWEKSREEMLYVVDNSMGKDFDLDLEDEVDLMRSYFETDYKEGCNYSILHYISGDLRAIRYYDVIH</sequence>
<keyword evidence="1" id="KW-0614">Plasmid</keyword>
<accession>A0A1L3MY28</accession>
<reference evidence="1 2" key="1">
    <citation type="journal article" date="2016" name="Sci. Rep.">
        <title>Complete genome sequence and transcriptomic analysis of a novel marine strain Bacillus weihaiensis reveals the mechanism of brown algae degradation.</title>
        <authorList>
            <person name="Zhu Y."/>
            <person name="Chen P."/>
            <person name="Bao Y."/>
            <person name="Men Y."/>
            <person name="Zeng Y."/>
            <person name="Yang J."/>
            <person name="Sun J."/>
            <person name="Sun Y."/>
        </authorList>
    </citation>
    <scope>NUCLEOTIDE SEQUENCE [LARGE SCALE GENOMIC DNA]</scope>
    <source>
        <strain evidence="1 2">Alg07</strain>
        <plasmid evidence="2">Plasmid</plasmid>
    </source>
</reference>
<evidence type="ECO:0000313" key="2">
    <source>
        <dbReference type="Proteomes" id="UP000181936"/>
    </source>
</evidence>
<dbReference type="AlphaFoldDB" id="A0A1L3MY28"/>
<dbReference type="RefSeq" id="WP_072581979.1">
    <property type="nucleotide sequence ID" value="NZ_CP016021.1"/>
</dbReference>
<evidence type="ECO:0008006" key="3">
    <source>
        <dbReference type="Google" id="ProtNLM"/>
    </source>
</evidence>
<dbReference type="KEGG" id="bwh:A9C19_20650"/>
<dbReference type="Proteomes" id="UP000181936">
    <property type="component" value="Plasmid unnamed"/>
</dbReference>
<gene>
    <name evidence="1" type="ORF">A9C19_20650</name>
</gene>
<organism evidence="1 2">
    <name type="scientific">Bacillus weihaiensis</name>
    <dbReference type="NCBI Taxonomy" id="1547283"/>
    <lineage>
        <taxon>Bacteria</taxon>
        <taxon>Bacillati</taxon>
        <taxon>Bacillota</taxon>
        <taxon>Bacilli</taxon>
        <taxon>Bacillales</taxon>
        <taxon>Bacillaceae</taxon>
        <taxon>Bacillus</taxon>
    </lineage>
</organism>
<geneLocation type="plasmid" evidence="1">
    <name>unnamed</name>
</geneLocation>